<dbReference type="PANTHER" id="PTHR46268:SF15">
    <property type="entry name" value="UNIVERSAL STRESS PROTEIN HP_0031"/>
    <property type="match status" value="1"/>
</dbReference>
<protein>
    <recommendedName>
        <fullName evidence="2">UspA domain-containing protein</fullName>
    </recommendedName>
</protein>
<dbReference type="Proteomes" id="UP001143364">
    <property type="component" value="Unassembled WGS sequence"/>
</dbReference>
<evidence type="ECO:0000259" key="2">
    <source>
        <dbReference type="Pfam" id="PF00582"/>
    </source>
</evidence>
<sequence length="280" mass="30309">MAYASNGIPGLASVLVHMDLGPYALNRARLALGLADRFGARLTGAAAQAMLTPVYGDMTPNVTVFAADEERKRVEDDIAAAKRAFDQATAGRNDVRWTSDMADPDRHLVQAARSADLIVLGRRATYDVVDPALGVSPGYVALEAGRPILVVPPERDELLGRRVVVAWKDTREARRAVRDALPVLKAADEVLVVAAGETFRDESAEDVASYLRLHQVDARPTLRTGELNSIAQELLDVASDFGADLIVSGAYGHSRTREWFFGGATRDLLETSDICLLMSH</sequence>
<organism evidence="3 4">
    <name type="scientific">Methylopila jiangsuensis</name>
    <dbReference type="NCBI Taxonomy" id="586230"/>
    <lineage>
        <taxon>Bacteria</taxon>
        <taxon>Pseudomonadati</taxon>
        <taxon>Pseudomonadota</taxon>
        <taxon>Alphaproteobacteria</taxon>
        <taxon>Hyphomicrobiales</taxon>
        <taxon>Methylopilaceae</taxon>
        <taxon>Methylopila</taxon>
    </lineage>
</organism>
<dbReference type="SUPFAM" id="SSF52402">
    <property type="entry name" value="Adenine nucleotide alpha hydrolases-like"/>
    <property type="match status" value="2"/>
</dbReference>
<keyword evidence="4" id="KW-1185">Reference proteome</keyword>
<dbReference type="Gene3D" id="3.40.50.12370">
    <property type="match status" value="1"/>
</dbReference>
<reference evidence="3" key="2">
    <citation type="submission" date="2023-01" db="EMBL/GenBank/DDBJ databases">
        <authorList>
            <person name="Sun Q."/>
            <person name="Evtushenko L."/>
        </authorList>
    </citation>
    <scope>NUCLEOTIDE SEQUENCE</scope>
    <source>
        <strain evidence="3">VKM B-2555</strain>
    </source>
</reference>
<accession>A0A9W6N3M5</accession>
<dbReference type="PANTHER" id="PTHR46268">
    <property type="entry name" value="STRESS RESPONSE PROTEIN NHAX"/>
    <property type="match status" value="1"/>
</dbReference>
<evidence type="ECO:0000256" key="1">
    <source>
        <dbReference type="ARBA" id="ARBA00008791"/>
    </source>
</evidence>
<reference evidence="3" key="1">
    <citation type="journal article" date="2014" name="Int. J. Syst. Evol. Microbiol.">
        <title>Complete genome sequence of Corynebacterium casei LMG S-19264T (=DSM 44701T), isolated from a smear-ripened cheese.</title>
        <authorList>
            <consortium name="US DOE Joint Genome Institute (JGI-PGF)"/>
            <person name="Walter F."/>
            <person name="Albersmeier A."/>
            <person name="Kalinowski J."/>
            <person name="Ruckert C."/>
        </authorList>
    </citation>
    <scope>NUCLEOTIDE SEQUENCE</scope>
    <source>
        <strain evidence="3">VKM B-2555</strain>
    </source>
</reference>
<comment type="similarity">
    <text evidence="1">Belongs to the universal stress protein A family.</text>
</comment>
<feature type="domain" description="UspA" evidence="2">
    <location>
        <begin position="162"/>
        <end position="277"/>
    </location>
</feature>
<dbReference type="InterPro" id="IPR006016">
    <property type="entry name" value="UspA"/>
</dbReference>
<proteinExistence type="inferred from homology"/>
<name>A0A9W6N3M5_9HYPH</name>
<evidence type="ECO:0000313" key="3">
    <source>
        <dbReference type="EMBL" id="GLK77199.1"/>
    </source>
</evidence>
<dbReference type="RefSeq" id="WP_271205057.1">
    <property type="nucleotide sequence ID" value="NZ_BSFK01000013.1"/>
</dbReference>
<comment type="caution">
    <text evidence="3">The sequence shown here is derived from an EMBL/GenBank/DDBJ whole genome shotgun (WGS) entry which is preliminary data.</text>
</comment>
<gene>
    <name evidence="3" type="ORF">GCM10008171_24530</name>
</gene>
<dbReference type="Pfam" id="PF00582">
    <property type="entry name" value="Usp"/>
    <property type="match status" value="2"/>
</dbReference>
<dbReference type="AlphaFoldDB" id="A0A9W6N3M5"/>
<evidence type="ECO:0000313" key="4">
    <source>
        <dbReference type="Proteomes" id="UP001143364"/>
    </source>
</evidence>
<feature type="domain" description="UspA" evidence="2">
    <location>
        <begin position="14"/>
        <end position="152"/>
    </location>
</feature>
<dbReference type="EMBL" id="BSFK01000013">
    <property type="protein sequence ID" value="GLK77199.1"/>
    <property type="molecule type" value="Genomic_DNA"/>
</dbReference>
<dbReference type="CDD" id="cd00293">
    <property type="entry name" value="USP-like"/>
    <property type="match status" value="1"/>
</dbReference>